<dbReference type="PANTHER" id="PTHR48086">
    <property type="entry name" value="SODIUM/PROLINE SYMPORTER-RELATED"/>
    <property type="match status" value="1"/>
</dbReference>
<dbReference type="GO" id="GO:0015123">
    <property type="term" value="F:acetate transmembrane transporter activity"/>
    <property type="evidence" value="ECO:0007669"/>
    <property type="project" value="TreeGrafter"/>
</dbReference>
<dbReference type="InterPro" id="IPR001734">
    <property type="entry name" value="Na/solute_symporter"/>
</dbReference>
<keyword evidence="5 10" id="KW-0812">Transmembrane</keyword>
<dbReference type="Pfam" id="PF00474">
    <property type="entry name" value="SSF"/>
    <property type="match status" value="1"/>
</dbReference>
<dbReference type="GO" id="GO:0006847">
    <property type="term" value="P:plasma membrane acetate transport"/>
    <property type="evidence" value="ECO:0007669"/>
    <property type="project" value="TreeGrafter"/>
</dbReference>
<comment type="subcellular location">
    <subcellularLocation>
        <location evidence="1">Cell membrane</location>
        <topology evidence="1">Multi-pass membrane protein</topology>
    </subcellularLocation>
</comment>
<dbReference type="OrthoDB" id="4089723at2"/>
<evidence type="ECO:0000256" key="4">
    <source>
        <dbReference type="ARBA" id="ARBA00022475"/>
    </source>
</evidence>
<feature type="transmembrane region" description="Helical" evidence="10">
    <location>
        <begin position="424"/>
        <end position="447"/>
    </location>
</feature>
<sequence>MHTLSSGVLDPIGSDARGPVLVAFFVFIGTSLLWVFTLATYDDDRPESLYIADGSLSPVFNGFAMAGEQISVLSLFATSGGIALFGYDGFISAIDAALSLGVLLLLAQRIRNSGRYTLGDLYALRAPGPQPRVAAAVVTLAVIMPLLVLQLRAGGIIAALLIGNSTDTVQQLCTVLMGVLVACFTVVADLRGTSRMQVVKVVITLVTLALVTVLALRIFSWHPGRLISAAVDRSVAPHDYLAPGLWAHIASIGPLNMLSDHLVMILGTAAMPHLILRVGASRTGRSARRSMSIAVALTGVFFLLLITASFAAAAVVGSREISAVDANGQSASVLLASGVLQGGSTARVTLITVMAYVAFLVVLTTMASMTFAAAVSLAHDVFARAEHRPRTAGQEVRTLRVAVVGLSAAALALSATAHRYSVEFLATFSISVAATCVAPVLVFSFFWRGFNRRGLLWSVYGGLLLCTVLTVFSTTVSGSPYALLPAMDFVWYPFHTPGLISVPAAILLGWLGSKNSPGDSELAFRHIEYRLLTGKDV</sequence>
<keyword evidence="12" id="KW-1185">Reference proteome</keyword>
<evidence type="ECO:0000256" key="10">
    <source>
        <dbReference type="SAM" id="Phobius"/>
    </source>
</evidence>
<evidence type="ECO:0000256" key="7">
    <source>
        <dbReference type="ARBA" id="ARBA00022989"/>
    </source>
</evidence>
<dbReference type="AlphaFoldDB" id="A0A233SAI5"/>
<feature type="transmembrane region" description="Helical" evidence="10">
    <location>
        <begin position="459"/>
        <end position="483"/>
    </location>
</feature>
<feature type="transmembrane region" description="Helical" evidence="10">
    <location>
        <begin position="261"/>
        <end position="280"/>
    </location>
</feature>
<evidence type="ECO:0000256" key="3">
    <source>
        <dbReference type="ARBA" id="ARBA00022448"/>
    </source>
</evidence>
<dbReference type="Gene3D" id="1.20.1730.10">
    <property type="entry name" value="Sodium/glucose cotransporter"/>
    <property type="match status" value="1"/>
</dbReference>
<evidence type="ECO:0000313" key="12">
    <source>
        <dbReference type="Proteomes" id="UP000215483"/>
    </source>
</evidence>
<keyword evidence="8 10" id="KW-0472">Membrane</keyword>
<dbReference type="EMBL" id="MCGQ01000023">
    <property type="protein sequence ID" value="OXY92499.1"/>
    <property type="molecule type" value="Genomic_DNA"/>
</dbReference>
<keyword evidence="7 10" id="KW-1133">Transmembrane helix</keyword>
<dbReference type="InterPro" id="IPR050277">
    <property type="entry name" value="Sodium:Solute_Symporter"/>
</dbReference>
<dbReference type="GO" id="GO:0015293">
    <property type="term" value="F:symporter activity"/>
    <property type="evidence" value="ECO:0007669"/>
    <property type="project" value="UniProtKB-KW"/>
</dbReference>
<dbReference type="GO" id="GO:0005886">
    <property type="term" value="C:plasma membrane"/>
    <property type="evidence" value="ECO:0007669"/>
    <property type="project" value="UniProtKB-SubCell"/>
</dbReference>
<organism evidence="11 12">
    <name type="scientific">Streptomyces diastatochromogenes</name>
    <dbReference type="NCBI Taxonomy" id="42236"/>
    <lineage>
        <taxon>Bacteria</taxon>
        <taxon>Bacillati</taxon>
        <taxon>Actinomycetota</taxon>
        <taxon>Actinomycetes</taxon>
        <taxon>Kitasatosporales</taxon>
        <taxon>Streptomycetaceae</taxon>
        <taxon>Streptomyces</taxon>
    </lineage>
</organism>
<comment type="caution">
    <text evidence="11">The sequence shown here is derived from an EMBL/GenBank/DDBJ whole genome shotgun (WGS) entry which is preliminary data.</text>
</comment>
<evidence type="ECO:0000256" key="5">
    <source>
        <dbReference type="ARBA" id="ARBA00022692"/>
    </source>
</evidence>
<keyword evidence="3" id="KW-0813">Transport</keyword>
<evidence type="ECO:0000256" key="1">
    <source>
        <dbReference type="ARBA" id="ARBA00004651"/>
    </source>
</evidence>
<dbReference type="PANTHER" id="PTHR48086:SF6">
    <property type="entry name" value="CATION_ACETATE SYMPORTER ACTP"/>
    <property type="match status" value="1"/>
</dbReference>
<evidence type="ECO:0000256" key="6">
    <source>
        <dbReference type="ARBA" id="ARBA00022847"/>
    </source>
</evidence>
<protein>
    <submittedName>
        <fullName evidence="11">Transporter</fullName>
    </submittedName>
</protein>
<keyword evidence="6" id="KW-0769">Symport</keyword>
<feature type="transmembrane region" description="Helical" evidence="10">
    <location>
        <begin position="199"/>
        <end position="219"/>
    </location>
</feature>
<feature type="transmembrane region" description="Helical" evidence="10">
    <location>
        <begin position="133"/>
        <end position="162"/>
    </location>
</feature>
<feature type="transmembrane region" description="Helical" evidence="10">
    <location>
        <begin position="489"/>
        <end position="511"/>
    </location>
</feature>
<feature type="transmembrane region" description="Helical" evidence="10">
    <location>
        <begin position="20"/>
        <end position="41"/>
    </location>
</feature>
<feature type="transmembrane region" description="Helical" evidence="10">
    <location>
        <begin position="168"/>
        <end position="187"/>
    </location>
</feature>
<reference evidence="11 12" key="1">
    <citation type="submission" date="2016-07" db="EMBL/GenBank/DDBJ databases">
        <title>Draft genome of Streptomyces diastatochromogenes.</title>
        <authorList>
            <person name="Podduturi R."/>
            <person name="Lukassen M.B."/>
            <person name="Clausen N."/>
            <person name="Nielsen J.L."/>
            <person name="Jorgensen N.O."/>
        </authorList>
    </citation>
    <scope>NUCLEOTIDE SEQUENCE [LARGE SCALE GENOMIC DNA]</scope>
    <source>
        <strain evidence="11 12">DSM 40608</strain>
    </source>
</reference>
<accession>A0A233SAI5</accession>
<keyword evidence="4" id="KW-1003">Cell membrane</keyword>
<evidence type="ECO:0000256" key="2">
    <source>
        <dbReference type="ARBA" id="ARBA00006434"/>
    </source>
</evidence>
<dbReference type="Proteomes" id="UP000215483">
    <property type="component" value="Unassembled WGS sequence"/>
</dbReference>
<dbReference type="PROSITE" id="PS50283">
    <property type="entry name" value="NA_SOLUT_SYMP_3"/>
    <property type="match status" value="1"/>
</dbReference>
<evidence type="ECO:0000313" key="11">
    <source>
        <dbReference type="EMBL" id="OXY92499.1"/>
    </source>
</evidence>
<evidence type="ECO:0000256" key="9">
    <source>
        <dbReference type="RuleBase" id="RU362091"/>
    </source>
</evidence>
<comment type="similarity">
    <text evidence="2 9">Belongs to the sodium:solute symporter (SSF) (TC 2.A.21) family.</text>
</comment>
<feature type="transmembrane region" description="Helical" evidence="10">
    <location>
        <begin position="353"/>
        <end position="378"/>
    </location>
</feature>
<feature type="transmembrane region" description="Helical" evidence="10">
    <location>
        <begin position="90"/>
        <end position="107"/>
    </location>
</feature>
<proteinExistence type="inferred from homology"/>
<feature type="transmembrane region" description="Helical" evidence="10">
    <location>
        <begin position="292"/>
        <end position="316"/>
    </location>
</feature>
<feature type="transmembrane region" description="Helical" evidence="10">
    <location>
        <begin position="399"/>
        <end position="418"/>
    </location>
</feature>
<gene>
    <name evidence="11" type="ORF">BEK98_26070</name>
</gene>
<evidence type="ECO:0000256" key="8">
    <source>
        <dbReference type="ARBA" id="ARBA00023136"/>
    </source>
</evidence>
<name>A0A233SAI5_STRDA</name>
<dbReference type="InterPro" id="IPR038377">
    <property type="entry name" value="Na/Glc_symporter_sf"/>
</dbReference>